<dbReference type="OrthoDB" id="19588at2759"/>
<evidence type="ECO:0000256" key="10">
    <source>
        <dbReference type="ARBA" id="ARBA00022803"/>
    </source>
</evidence>
<feature type="repeat" description="TPR" evidence="16">
    <location>
        <begin position="415"/>
        <end position="448"/>
    </location>
</feature>
<dbReference type="GO" id="GO:0004169">
    <property type="term" value="F:dolichyl-phosphate-mannose-protein mannosyltransferase activity"/>
    <property type="evidence" value="ECO:0007669"/>
    <property type="project" value="UniProtKB-EC"/>
</dbReference>
<feature type="repeat" description="TPR" evidence="16">
    <location>
        <begin position="518"/>
        <end position="551"/>
    </location>
</feature>
<dbReference type="SMART" id="SM00028">
    <property type="entry name" value="TPR"/>
    <property type="match status" value="6"/>
</dbReference>
<dbReference type="SUPFAM" id="SSF48452">
    <property type="entry name" value="TPR-like"/>
    <property type="match status" value="1"/>
</dbReference>
<dbReference type="GO" id="GO:0030968">
    <property type="term" value="P:endoplasmic reticulum unfolded protein response"/>
    <property type="evidence" value="ECO:0007669"/>
    <property type="project" value="TreeGrafter"/>
</dbReference>
<organism evidence="19">
    <name type="scientific">Heligmosomoides polygyrus</name>
    <name type="common">Parasitic roundworm</name>
    <dbReference type="NCBI Taxonomy" id="6339"/>
    <lineage>
        <taxon>Eukaryota</taxon>
        <taxon>Metazoa</taxon>
        <taxon>Ecdysozoa</taxon>
        <taxon>Nematoda</taxon>
        <taxon>Chromadorea</taxon>
        <taxon>Rhabditida</taxon>
        <taxon>Rhabditina</taxon>
        <taxon>Rhabditomorpha</taxon>
        <taxon>Strongyloidea</taxon>
        <taxon>Heligmosomidae</taxon>
        <taxon>Heligmosomoides</taxon>
    </lineage>
</organism>
<comment type="subcellular location">
    <subcellularLocation>
        <location evidence="3">Endoplasmic reticulum</location>
    </subcellularLocation>
    <subcellularLocation>
        <location evidence="2">Membrane</location>
        <topology evidence="2">Multi-pass membrane protein</topology>
    </subcellularLocation>
</comment>
<evidence type="ECO:0000259" key="18">
    <source>
        <dbReference type="Pfam" id="PF08409"/>
    </source>
</evidence>
<evidence type="ECO:0000256" key="14">
    <source>
        <dbReference type="ARBA" id="ARBA00045085"/>
    </source>
</evidence>
<dbReference type="Pfam" id="PF13431">
    <property type="entry name" value="TPR_17"/>
    <property type="match status" value="1"/>
</dbReference>
<gene>
    <name evidence="19" type="ORF">HPBE_LOCUS23442</name>
</gene>
<dbReference type="PROSITE" id="PS50293">
    <property type="entry name" value="TPR_REGION"/>
    <property type="match status" value="2"/>
</dbReference>
<evidence type="ECO:0000256" key="15">
    <source>
        <dbReference type="ARBA" id="ARBA00045102"/>
    </source>
</evidence>
<evidence type="ECO:0000256" key="6">
    <source>
        <dbReference type="ARBA" id="ARBA00012839"/>
    </source>
</evidence>
<dbReference type="PANTHER" id="PTHR44227">
    <property type="match status" value="1"/>
</dbReference>
<dbReference type="AlphaFoldDB" id="A0A3P8GW43"/>
<keyword evidence="7" id="KW-0808">Transferase</keyword>
<evidence type="ECO:0000256" key="17">
    <source>
        <dbReference type="SAM" id="Phobius"/>
    </source>
</evidence>
<evidence type="ECO:0000256" key="9">
    <source>
        <dbReference type="ARBA" id="ARBA00022737"/>
    </source>
</evidence>
<evidence type="ECO:0000256" key="7">
    <source>
        <dbReference type="ARBA" id="ARBA00022679"/>
    </source>
</evidence>
<dbReference type="EC" id="2.4.1.109" evidence="6"/>
<feature type="transmembrane region" description="Helical" evidence="17">
    <location>
        <begin position="281"/>
        <end position="298"/>
    </location>
</feature>
<evidence type="ECO:0000256" key="4">
    <source>
        <dbReference type="ARBA" id="ARBA00004922"/>
    </source>
</evidence>
<dbReference type="Pfam" id="PF13424">
    <property type="entry name" value="TPR_12"/>
    <property type="match status" value="1"/>
</dbReference>
<protein>
    <recommendedName>
        <fullName evidence="6">dolichyl-phosphate-mannose--protein mannosyltransferase</fullName>
        <ecNumber evidence="6">2.4.1.109</ecNumber>
    </recommendedName>
</protein>
<dbReference type="PANTHER" id="PTHR44227:SF3">
    <property type="entry name" value="PROTEIN O-MANNOSYL-TRANSFERASE TMTC4"/>
    <property type="match status" value="1"/>
</dbReference>
<feature type="transmembrane region" description="Helical" evidence="17">
    <location>
        <begin position="227"/>
        <end position="245"/>
    </location>
</feature>
<feature type="repeat" description="TPR" evidence="16">
    <location>
        <begin position="449"/>
        <end position="482"/>
    </location>
</feature>
<dbReference type="InterPro" id="IPR013618">
    <property type="entry name" value="TMTC_DUF1736"/>
</dbReference>
<dbReference type="EMBL" id="UZAH01035063">
    <property type="protein sequence ID" value="VDP38829.1"/>
    <property type="molecule type" value="Genomic_DNA"/>
</dbReference>
<accession>A0A3P8GW43</accession>
<keyword evidence="11" id="KW-0256">Endoplasmic reticulum</keyword>
<evidence type="ECO:0000256" key="16">
    <source>
        <dbReference type="PROSITE-ProRule" id="PRU00339"/>
    </source>
</evidence>
<comment type="pathway">
    <text evidence="4">Protein modification; protein glycosylation.</text>
</comment>
<feature type="transmembrane region" description="Helical" evidence="17">
    <location>
        <begin position="251"/>
        <end position="274"/>
    </location>
</feature>
<dbReference type="Pfam" id="PF13181">
    <property type="entry name" value="TPR_8"/>
    <property type="match status" value="1"/>
</dbReference>
<reference evidence="19" key="1">
    <citation type="submission" date="2018-11" db="EMBL/GenBank/DDBJ databases">
        <authorList>
            <consortium name="Pathogen Informatics"/>
        </authorList>
    </citation>
    <scope>NUCLEOTIDE SEQUENCE [LARGE SCALE GENOMIC DNA]</scope>
</reference>
<dbReference type="InterPro" id="IPR052346">
    <property type="entry name" value="O-mannosyl-transferase_TMTC"/>
</dbReference>
<comment type="catalytic activity">
    <reaction evidence="15">
        <text>a di-trans,poly-cis-dolichyl beta-D-mannosyl phosphate + L-seryl-[protein] = 3-O-(alpha-D-mannosyl)-L-seryl-[protein] + a di-trans,poly-cis-dolichyl phosphate + H(+)</text>
        <dbReference type="Rhea" id="RHEA:17377"/>
        <dbReference type="Rhea" id="RHEA-COMP:9863"/>
        <dbReference type="Rhea" id="RHEA-COMP:13546"/>
        <dbReference type="Rhea" id="RHEA-COMP:19498"/>
        <dbReference type="Rhea" id="RHEA-COMP:19501"/>
        <dbReference type="ChEBI" id="CHEBI:15378"/>
        <dbReference type="ChEBI" id="CHEBI:29999"/>
        <dbReference type="ChEBI" id="CHEBI:57683"/>
        <dbReference type="ChEBI" id="CHEBI:58211"/>
        <dbReference type="ChEBI" id="CHEBI:137321"/>
        <dbReference type="EC" id="2.4.1.109"/>
    </reaction>
</comment>
<feature type="transmembrane region" description="Helical" evidence="17">
    <location>
        <begin position="7"/>
        <end position="28"/>
    </location>
</feature>
<sequence length="617" mass="68751">MHGEWTLPYHVVNVTLHILSSILVFVLANTIRDNSPHASSSTPTFWDEATVAASVFAVHPIHVEAVANISGRSELLMSVLLLTALLLYHRCLQHGGFDMTKTAALSTLVALTVFSKEQGIAVLPLCLFLEASSANPRGRSSLRRSALVLLFGSALVLLRLHINGFSVPKFTELDNPAAFVRNPLLRLASYCNLWLINLRLLVLPYSLCFDYSMGCVPAVERFTDFRALALPLVALMVACGVYSIYRVPVRLFRFGVVLGVVSFLPASNLLVTVGFTIAERVLYLPSVGMCLIMAMLFGEAQRRFKNADRTLLAVLVIAFTMSYQRSEEWRTELDLYASGLRVCTQNAKVHYNLGKVLSRIGDVNGAEYNYWNAIRLNPNYEHAMNNLANILEAKGRSEEAELLLTKAIRSRPTFAVAWMNLGIALMSQEKHEDALKSFTQSLRLRPSSADCLFNLGNLYQRMGRLQDALDAWRNATALDPGHSRALTNLFVALDEQDECDAVVSISDGIPQTVVDQAAALSFQIGVCLGKVARFAEAERRLKTAVQLSPNNSMYHANLGVLYQRWARYELAESSYLRALLIDSETSSVRWNLQAVQEKLNRTRSSRRDRLPPHNRAN</sequence>
<dbReference type="Gene3D" id="1.25.40.10">
    <property type="entry name" value="Tetratricopeptide repeat domain"/>
    <property type="match status" value="3"/>
</dbReference>
<dbReference type="InterPro" id="IPR019734">
    <property type="entry name" value="TPR_rpt"/>
</dbReference>
<evidence type="ECO:0000256" key="3">
    <source>
        <dbReference type="ARBA" id="ARBA00004240"/>
    </source>
</evidence>
<keyword evidence="9" id="KW-0677">Repeat</keyword>
<keyword evidence="10 16" id="KW-0802">TPR repeat</keyword>
<dbReference type="PROSITE" id="PS50005">
    <property type="entry name" value="TPR"/>
    <property type="match status" value="4"/>
</dbReference>
<comment type="catalytic activity">
    <reaction evidence="14">
        <text>a di-trans,poly-cis-dolichyl beta-D-mannosyl phosphate + L-threonyl-[protein] = 3-O-(alpha-D-mannosyl)-L-threonyl-[protein] + a di-trans,poly-cis-dolichyl phosphate + H(+)</text>
        <dbReference type="Rhea" id="RHEA:53396"/>
        <dbReference type="Rhea" id="RHEA-COMP:11060"/>
        <dbReference type="Rhea" id="RHEA-COMP:13547"/>
        <dbReference type="Rhea" id="RHEA-COMP:19498"/>
        <dbReference type="Rhea" id="RHEA-COMP:19501"/>
        <dbReference type="ChEBI" id="CHEBI:15378"/>
        <dbReference type="ChEBI" id="CHEBI:30013"/>
        <dbReference type="ChEBI" id="CHEBI:57683"/>
        <dbReference type="ChEBI" id="CHEBI:58211"/>
        <dbReference type="ChEBI" id="CHEBI:137323"/>
        <dbReference type="EC" id="2.4.1.109"/>
    </reaction>
</comment>
<evidence type="ECO:0000256" key="1">
    <source>
        <dbReference type="ARBA" id="ARBA00003582"/>
    </source>
</evidence>
<dbReference type="Pfam" id="PF08409">
    <property type="entry name" value="TMTC_DUF1736"/>
    <property type="match status" value="1"/>
</dbReference>
<feature type="repeat" description="TPR" evidence="16">
    <location>
        <begin position="347"/>
        <end position="380"/>
    </location>
</feature>
<keyword evidence="13 17" id="KW-0472">Membrane</keyword>
<evidence type="ECO:0000256" key="8">
    <source>
        <dbReference type="ARBA" id="ARBA00022692"/>
    </source>
</evidence>
<dbReference type="UniPathway" id="UPA00378"/>
<evidence type="ECO:0000256" key="5">
    <source>
        <dbReference type="ARBA" id="ARBA00007882"/>
    </source>
</evidence>
<dbReference type="InterPro" id="IPR011990">
    <property type="entry name" value="TPR-like_helical_dom_sf"/>
</dbReference>
<comment type="function">
    <text evidence="1">Transfers mannosyl residues to the hydroxyl group of serine or threonine residues.</text>
</comment>
<evidence type="ECO:0000256" key="11">
    <source>
        <dbReference type="ARBA" id="ARBA00022824"/>
    </source>
</evidence>
<dbReference type="GO" id="GO:0005783">
    <property type="term" value="C:endoplasmic reticulum"/>
    <property type="evidence" value="ECO:0007669"/>
    <property type="project" value="UniProtKB-SubCell"/>
</dbReference>
<feature type="transmembrane region" description="Helical" evidence="17">
    <location>
        <begin position="146"/>
        <end position="167"/>
    </location>
</feature>
<evidence type="ECO:0000256" key="12">
    <source>
        <dbReference type="ARBA" id="ARBA00022989"/>
    </source>
</evidence>
<dbReference type="GO" id="GO:0016020">
    <property type="term" value="C:membrane"/>
    <property type="evidence" value="ECO:0007669"/>
    <property type="project" value="UniProtKB-SubCell"/>
</dbReference>
<proteinExistence type="inferred from homology"/>
<feature type="domain" description="DUF1736" evidence="18">
    <location>
        <begin position="165"/>
        <end position="235"/>
    </location>
</feature>
<keyword evidence="12 17" id="KW-1133">Transmembrane helix</keyword>
<evidence type="ECO:0000256" key="2">
    <source>
        <dbReference type="ARBA" id="ARBA00004141"/>
    </source>
</evidence>
<evidence type="ECO:0000313" key="19">
    <source>
        <dbReference type="EMBL" id="VDP38829.1"/>
    </source>
</evidence>
<keyword evidence="8 17" id="KW-0812">Transmembrane</keyword>
<evidence type="ECO:0000256" key="13">
    <source>
        <dbReference type="ARBA" id="ARBA00023136"/>
    </source>
</evidence>
<comment type="similarity">
    <text evidence="5">Belongs to the TMTC family.</text>
</comment>
<name>A0A3P8GW43_HELPZ</name>